<gene>
    <name evidence="2" type="ORF">PGLA1383_LOCUS14282</name>
</gene>
<sequence>MCGCRHNICEDPSAASVAPLLKLRLARARSLLRRLGRPKQRGDNNDNNNTTTNNNNNSDALKKYLLWQVPAAWDAQGLSDRRACLAVVLAEAFLLGRVAVLPLFTLDAGRHNNGLELEDTDLTEYVSLEHMPVETIPALVDLPEGDLLETEGPLDPQEWLHCPARVLLRRCADKGFWRSEVHPSVLHLAGELHGTGMKPTPGLFGPSERVARAAAQAAASIGAAFVGVHVRRGDKLEMMAGLADATSAEAVARRVAELAPVGVGHVYVASNDHSVDYASALSARGFCCHGPELFRSLMHDMDVVCGSSNQCTLSNNSHLNSELGSNSCCSKTVGNDCNSLKRITGNAGSHRKHGAINNHLLFAMEMKLVDDAAVSIRTFNDATPWFWSQEAKPAYHLLDRSMHDYVFGFSSTGTGYSGICTPLDLTLVSPQEAYNALSQASADPRTAFLRVLSLPRLSIPVGSSCIPRTLQALQSEPCFTVALFEGRTIKEHETEHQELRRTSNWRRLRVSHWPMRREGHGSYAALLRTADGDAQADADWPHAGFMILENGDVERCLYPDTVGVWPLTREAVLGPGRLPSDGHLWWLPSVEEGLPGRSNNNISPGAFLAVSLDTCGRRSVSFRQLSSEEETTVPVNLQYAARHIAKSAKNSEKFSLHCCDQSHADIYVWPYAWARRISCHFGRLRLLLLASLVLQL</sequence>
<keyword evidence="3" id="KW-1185">Reference proteome</keyword>
<feature type="region of interest" description="Disordered" evidence="1">
    <location>
        <begin position="36"/>
        <end position="57"/>
    </location>
</feature>
<protein>
    <submittedName>
        <fullName evidence="2">Uncharacterized protein</fullName>
    </submittedName>
</protein>
<evidence type="ECO:0000313" key="3">
    <source>
        <dbReference type="Proteomes" id="UP000654075"/>
    </source>
</evidence>
<dbReference type="Proteomes" id="UP000654075">
    <property type="component" value="Unassembled WGS sequence"/>
</dbReference>
<feature type="compositionally biased region" description="Low complexity" evidence="1">
    <location>
        <begin position="45"/>
        <end position="57"/>
    </location>
</feature>
<dbReference type="EMBL" id="CAJNNV010008110">
    <property type="protein sequence ID" value="CAE8595785.1"/>
    <property type="molecule type" value="Genomic_DNA"/>
</dbReference>
<comment type="caution">
    <text evidence="2">The sequence shown here is derived from an EMBL/GenBank/DDBJ whole genome shotgun (WGS) entry which is preliminary data.</text>
</comment>
<dbReference type="AlphaFoldDB" id="A0A813EDU8"/>
<proteinExistence type="predicted"/>
<organism evidence="2 3">
    <name type="scientific">Polarella glacialis</name>
    <name type="common">Dinoflagellate</name>
    <dbReference type="NCBI Taxonomy" id="89957"/>
    <lineage>
        <taxon>Eukaryota</taxon>
        <taxon>Sar</taxon>
        <taxon>Alveolata</taxon>
        <taxon>Dinophyceae</taxon>
        <taxon>Suessiales</taxon>
        <taxon>Suessiaceae</taxon>
        <taxon>Polarella</taxon>
    </lineage>
</organism>
<evidence type="ECO:0000256" key="1">
    <source>
        <dbReference type="SAM" id="MobiDB-lite"/>
    </source>
</evidence>
<accession>A0A813EDU8</accession>
<dbReference type="OrthoDB" id="1903705at2759"/>
<evidence type="ECO:0000313" key="2">
    <source>
        <dbReference type="EMBL" id="CAE8595785.1"/>
    </source>
</evidence>
<reference evidence="2" key="1">
    <citation type="submission" date="2021-02" db="EMBL/GenBank/DDBJ databases">
        <authorList>
            <person name="Dougan E. K."/>
            <person name="Rhodes N."/>
            <person name="Thang M."/>
            <person name="Chan C."/>
        </authorList>
    </citation>
    <scope>NUCLEOTIDE SEQUENCE</scope>
</reference>
<name>A0A813EDU8_POLGL</name>